<feature type="region of interest" description="Disordered" evidence="1">
    <location>
        <begin position="1"/>
        <end position="23"/>
    </location>
</feature>
<reference evidence="2 3" key="1">
    <citation type="submission" date="2021-07" db="EMBL/GenBank/DDBJ databases">
        <title>Paenibacillus radiodurans sp. nov., isolated from the southeastern edge of Tengger Desert.</title>
        <authorList>
            <person name="Zhang G."/>
        </authorList>
    </citation>
    <scope>NUCLEOTIDE SEQUENCE [LARGE SCALE GENOMIC DNA]</scope>
    <source>
        <strain evidence="2 3">CCM 7311</strain>
    </source>
</reference>
<dbReference type="RefSeq" id="WP_210043085.1">
    <property type="nucleotide sequence ID" value="NZ_JBHLVU010000023.1"/>
</dbReference>
<gene>
    <name evidence="2" type="ORF">K0U00_28705</name>
</gene>
<feature type="compositionally biased region" description="Basic and acidic residues" evidence="1">
    <location>
        <begin position="60"/>
        <end position="82"/>
    </location>
</feature>
<dbReference type="EMBL" id="JAHZIK010001045">
    <property type="protein sequence ID" value="MBW7458029.1"/>
    <property type="molecule type" value="Genomic_DNA"/>
</dbReference>
<evidence type="ECO:0000313" key="2">
    <source>
        <dbReference type="EMBL" id="MBW7458029.1"/>
    </source>
</evidence>
<organism evidence="2 3">
    <name type="scientific">Paenibacillus sepulcri</name>
    <dbReference type="NCBI Taxonomy" id="359917"/>
    <lineage>
        <taxon>Bacteria</taxon>
        <taxon>Bacillati</taxon>
        <taxon>Bacillota</taxon>
        <taxon>Bacilli</taxon>
        <taxon>Bacillales</taxon>
        <taxon>Paenibacillaceae</taxon>
        <taxon>Paenibacillus</taxon>
    </lineage>
</organism>
<sequence length="95" mass="11372">MSDERHKEMDPMSGERVETEGVYRNQWGREEKLERGDLFPADPQLGTSEWELVELDFDNHHEGRTDKRLVPKKEITQKEAHLQHPRRHPDKKEED</sequence>
<name>A0ABS7CAS2_9BACL</name>
<evidence type="ECO:0000313" key="3">
    <source>
        <dbReference type="Proteomes" id="UP001519887"/>
    </source>
</evidence>
<accession>A0ABS7CAS2</accession>
<feature type="region of interest" description="Disordered" evidence="1">
    <location>
        <begin position="60"/>
        <end position="95"/>
    </location>
</feature>
<proteinExistence type="predicted"/>
<comment type="caution">
    <text evidence="2">The sequence shown here is derived from an EMBL/GenBank/DDBJ whole genome shotgun (WGS) entry which is preliminary data.</text>
</comment>
<keyword evidence="3" id="KW-1185">Reference proteome</keyword>
<protein>
    <submittedName>
        <fullName evidence="2">Transposase</fullName>
    </submittedName>
</protein>
<dbReference type="Proteomes" id="UP001519887">
    <property type="component" value="Unassembled WGS sequence"/>
</dbReference>
<evidence type="ECO:0000256" key="1">
    <source>
        <dbReference type="SAM" id="MobiDB-lite"/>
    </source>
</evidence>